<gene>
    <name evidence="1" type="ORF">D5F11_014625</name>
</gene>
<dbReference type="Proteomes" id="UP000287296">
    <property type="component" value="Unassembled WGS sequence"/>
</dbReference>
<sequence>MIQIDSAIEGRRFNLYKLEQLLKPRGYTIGGNWDYDKGFFDYKMANDDGYQFLRIPFTAVDGQLDKSGAVVELGKPFVLNHVYQEGLDDGPDPGNMTASFNQFAEPEDPDGAVDDKYIKKGKELVRNLETLLSI</sequence>
<evidence type="ECO:0000313" key="1">
    <source>
        <dbReference type="EMBL" id="RST58879.1"/>
    </source>
</evidence>
<reference evidence="1 2" key="1">
    <citation type="submission" date="2018-12" db="EMBL/GenBank/DDBJ databases">
        <authorList>
            <person name="Sun L."/>
            <person name="Chen Z."/>
        </authorList>
    </citation>
    <scope>NUCLEOTIDE SEQUENCE [LARGE SCALE GENOMIC DNA]</scope>
    <source>
        <strain evidence="1 2">LMG 29736</strain>
    </source>
</reference>
<dbReference type="AlphaFoldDB" id="A0A429X674"/>
<dbReference type="RefSeq" id="WP_120116866.1">
    <property type="nucleotide sequence ID" value="NZ_BORI01000001.1"/>
</dbReference>
<protein>
    <recommendedName>
        <fullName evidence="3">YugN-like family protein</fullName>
    </recommendedName>
</protein>
<evidence type="ECO:0000313" key="2">
    <source>
        <dbReference type="Proteomes" id="UP000287296"/>
    </source>
</evidence>
<dbReference type="EMBL" id="QYTW02000015">
    <property type="protein sequence ID" value="RST58879.1"/>
    <property type="molecule type" value="Genomic_DNA"/>
</dbReference>
<dbReference type="InterPro" id="IPR014967">
    <property type="entry name" value="Uncharacterised_YugN-like"/>
</dbReference>
<accession>A0A429X674</accession>
<dbReference type="Pfam" id="PF08868">
    <property type="entry name" value="YugN"/>
    <property type="match status" value="1"/>
</dbReference>
<dbReference type="InterPro" id="IPR036491">
    <property type="entry name" value="YugN-like_sf"/>
</dbReference>
<name>A0A429X674_SIMTE</name>
<proteinExistence type="predicted"/>
<evidence type="ECO:0008006" key="3">
    <source>
        <dbReference type="Google" id="ProtNLM"/>
    </source>
</evidence>
<dbReference type="Gene3D" id="3.30.310.100">
    <property type="entry name" value="YugN-like"/>
    <property type="match status" value="1"/>
</dbReference>
<dbReference type="OrthoDB" id="2988890at2"/>
<comment type="caution">
    <text evidence="1">The sequence shown here is derived from an EMBL/GenBank/DDBJ whole genome shotgun (WGS) entry which is preliminary data.</text>
</comment>
<dbReference type="SUPFAM" id="SSF160755">
    <property type="entry name" value="YugN-like"/>
    <property type="match status" value="1"/>
</dbReference>
<organism evidence="1 2">
    <name type="scientific">Siminovitchia terrae</name>
    <name type="common">Bacillus terrae</name>
    <dbReference type="NCBI Taxonomy" id="1914933"/>
    <lineage>
        <taxon>Bacteria</taxon>
        <taxon>Bacillati</taxon>
        <taxon>Bacillota</taxon>
        <taxon>Bacilli</taxon>
        <taxon>Bacillales</taxon>
        <taxon>Bacillaceae</taxon>
        <taxon>Siminovitchia</taxon>
    </lineage>
</organism>